<feature type="transmembrane region" description="Helical" evidence="1">
    <location>
        <begin position="148"/>
        <end position="164"/>
    </location>
</feature>
<keyword evidence="3" id="KW-1185">Reference proteome</keyword>
<dbReference type="Proteomes" id="UP001501153">
    <property type="component" value="Unassembled WGS sequence"/>
</dbReference>
<organism evidence="2 3">
    <name type="scientific">Hymenobacter saemangeumensis</name>
    <dbReference type="NCBI Taxonomy" id="1084522"/>
    <lineage>
        <taxon>Bacteria</taxon>
        <taxon>Pseudomonadati</taxon>
        <taxon>Bacteroidota</taxon>
        <taxon>Cytophagia</taxon>
        <taxon>Cytophagales</taxon>
        <taxon>Hymenobacteraceae</taxon>
        <taxon>Hymenobacter</taxon>
    </lineage>
</organism>
<evidence type="ECO:0008006" key="4">
    <source>
        <dbReference type="Google" id="ProtNLM"/>
    </source>
</evidence>
<keyword evidence="1" id="KW-0812">Transmembrane</keyword>
<feature type="transmembrane region" description="Helical" evidence="1">
    <location>
        <begin position="171"/>
        <end position="190"/>
    </location>
</feature>
<protein>
    <recommendedName>
        <fullName evidence="4">DoxX family protein</fullName>
    </recommendedName>
</protein>
<dbReference type="EMBL" id="BAABGZ010000010">
    <property type="protein sequence ID" value="GAA4350121.1"/>
    <property type="molecule type" value="Genomic_DNA"/>
</dbReference>
<feature type="transmembrane region" description="Helical" evidence="1">
    <location>
        <begin position="196"/>
        <end position="220"/>
    </location>
</feature>
<feature type="transmembrane region" description="Helical" evidence="1">
    <location>
        <begin position="88"/>
        <end position="111"/>
    </location>
</feature>
<proteinExistence type="predicted"/>
<gene>
    <name evidence="2" type="ORF">GCM10023185_07550</name>
</gene>
<accession>A0ABP8I2R7</accession>
<evidence type="ECO:0000256" key="1">
    <source>
        <dbReference type="SAM" id="Phobius"/>
    </source>
</evidence>
<sequence>MNKLLPPPSPAAAALNAVAASALIGALLGPVLYPLGASAGLWQELARTASSSGDAPADFVMAGLGALVGGVAGAVVAAAQLRLGRGRAFGAVAVDLLRFYLAFIVLGYGLVKVYAAQFPQLWANLDTPPADLSPMRVAWQFFGYSRPYQQFLGWAEVVASLLLLPRRTATLGALLMLVVMGNVFAINLFFDVSVKLMSGLYLAAALLILLQDTGRLWYFFIGNQPVPSRRVATDWFETRRGRRLYRGLTLGVLGLMLLAFMGDFQGIREQAGSQQPTPITGVWQPMRAERWRNGSWQRLPPTDSLYPRRLYFQAGQAVLRNEFYRDRFMCYVDSAASTADMLPRNERNEFLPARTWQYRRPGRGDSLHIAGSWRGDSLRLALVPARLGTLRSGSPRTGAQ</sequence>
<evidence type="ECO:0000313" key="3">
    <source>
        <dbReference type="Proteomes" id="UP001501153"/>
    </source>
</evidence>
<dbReference type="RefSeq" id="WP_345233969.1">
    <property type="nucleotide sequence ID" value="NZ_BAABGZ010000010.1"/>
</dbReference>
<keyword evidence="1" id="KW-0472">Membrane</keyword>
<keyword evidence="1" id="KW-1133">Transmembrane helix</keyword>
<name>A0ABP8I2R7_9BACT</name>
<feature type="transmembrane region" description="Helical" evidence="1">
    <location>
        <begin position="59"/>
        <end position="81"/>
    </location>
</feature>
<feature type="transmembrane region" description="Helical" evidence="1">
    <location>
        <begin position="244"/>
        <end position="262"/>
    </location>
</feature>
<feature type="transmembrane region" description="Helical" evidence="1">
    <location>
        <begin position="12"/>
        <end position="33"/>
    </location>
</feature>
<evidence type="ECO:0000313" key="2">
    <source>
        <dbReference type="EMBL" id="GAA4350121.1"/>
    </source>
</evidence>
<reference evidence="3" key="1">
    <citation type="journal article" date="2019" name="Int. J. Syst. Evol. Microbiol.">
        <title>The Global Catalogue of Microorganisms (GCM) 10K type strain sequencing project: providing services to taxonomists for standard genome sequencing and annotation.</title>
        <authorList>
            <consortium name="The Broad Institute Genomics Platform"/>
            <consortium name="The Broad Institute Genome Sequencing Center for Infectious Disease"/>
            <person name="Wu L."/>
            <person name="Ma J."/>
        </authorList>
    </citation>
    <scope>NUCLEOTIDE SEQUENCE [LARGE SCALE GENOMIC DNA]</scope>
    <source>
        <strain evidence="3">JCM 17923</strain>
    </source>
</reference>
<comment type="caution">
    <text evidence="2">The sequence shown here is derived from an EMBL/GenBank/DDBJ whole genome shotgun (WGS) entry which is preliminary data.</text>
</comment>